<evidence type="ECO:0000313" key="4">
    <source>
        <dbReference type="Proteomes" id="UP000715781"/>
    </source>
</evidence>
<feature type="transmembrane region" description="Helical" evidence="2">
    <location>
        <begin position="12"/>
        <end position="32"/>
    </location>
</feature>
<reference evidence="3" key="1">
    <citation type="submission" date="2021-05" db="EMBL/GenBank/DDBJ databases">
        <authorList>
            <person name="Pietrasiak N."/>
            <person name="Ward R."/>
            <person name="Stajich J.E."/>
            <person name="Kurbessoian T."/>
        </authorList>
    </citation>
    <scope>NUCLEOTIDE SEQUENCE</scope>
    <source>
        <strain evidence="3">JT2-VF2</strain>
    </source>
</reference>
<sequence length="225" mass="24633">MNQEKSQNRRYLVLLSGGILSILVISAVFLVGRQKTAQNQAVVQCIASPLPAPSPSLSPSPSPLPFLGSNYPVNKETLEQLKSDICKNLIGKYESSSNLNWYWNLIILFGTLITTLIVSVIDDIKIRAFLGGLAASLVSIRAVIPVERWSTFHQSLAADGRALLIRLKYSVTEPAEFQEVVREYEKVIIRAGQESPLVSPSSNLNVSPNESNTEVNSKPNATPTE</sequence>
<feature type="region of interest" description="Disordered" evidence="1">
    <location>
        <begin position="196"/>
        <end position="225"/>
    </location>
</feature>
<keyword evidence="2" id="KW-0812">Transmembrane</keyword>
<comment type="caution">
    <text evidence="3">The sequence shown here is derived from an EMBL/GenBank/DDBJ whole genome shotgun (WGS) entry which is preliminary data.</text>
</comment>
<keyword evidence="2" id="KW-1133">Transmembrane helix</keyword>
<organism evidence="3 4">
    <name type="scientific">Mojavia pulchra JT2-VF2</name>
    <dbReference type="NCBI Taxonomy" id="287848"/>
    <lineage>
        <taxon>Bacteria</taxon>
        <taxon>Bacillati</taxon>
        <taxon>Cyanobacteriota</taxon>
        <taxon>Cyanophyceae</taxon>
        <taxon>Nostocales</taxon>
        <taxon>Nostocaceae</taxon>
    </lineage>
</organism>
<evidence type="ECO:0000256" key="2">
    <source>
        <dbReference type="SAM" id="Phobius"/>
    </source>
</evidence>
<dbReference type="EMBL" id="JAHHHN010000006">
    <property type="protein sequence ID" value="MBW4561913.1"/>
    <property type="molecule type" value="Genomic_DNA"/>
</dbReference>
<proteinExistence type="predicted"/>
<feature type="compositionally biased region" description="Low complexity" evidence="1">
    <location>
        <begin position="196"/>
        <end position="212"/>
    </location>
</feature>
<protein>
    <submittedName>
        <fullName evidence="3">Uncharacterized protein</fullName>
    </submittedName>
</protein>
<name>A0A951PZ27_9NOST</name>
<accession>A0A951PZ27</accession>
<dbReference type="AlphaFoldDB" id="A0A951PZ27"/>
<evidence type="ECO:0000313" key="3">
    <source>
        <dbReference type="EMBL" id="MBW4561913.1"/>
    </source>
</evidence>
<feature type="transmembrane region" description="Helical" evidence="2">
    <location>
        <begin position="101"/>
        <end position="121"/>
    </location>
</feature>
<reference evidence="3" key="2">
    <citation type="journal article" date="2022" name="Microbiol. Resour. Announc.">
        <title>Metagenome Sequencing to Explore Phylogenomics of Terrestrial Cyanobacteria.</title>
        <authorList>
            <person name="Ward R.D."/>
            <person name="Stajich J.E."/>
            <person name="Johansen J.R."/>
            <person name="Huntemann M."/>
            <person name="Clum A."/>
            <person name="Foster B."/>
            <person name="Foster B."/>
            <person name="Roux S."/>
            <person name="Palaniappan K."/>
            <person name="Varghese N."/>
            <person name="Mukherjee S."/>
            <person name="Reddy T.B.K."/>
            <person name="Daum C."/>
            <person name="Copeland A."/>
            <person name="Chen I.A."/>
            <person name="Ivanova N.N."/>
            <person name="Kyrpides N.C."/>
            <person name="Shapiro N."/>
            <person name="Eloe-Fadrosh E.A."/>
            <person name="Pietrasiak N."/>
        </authorList>
    </citation>
    <scope>NUCLEOTIDE SEQUENCE</scope>
    <source>
        <strain evidence="3">JT2-VF2</strain>
    </source>
</reference>
<feature type="compositionally biased region" description="Polar residues" evidence="1">
    <location>
        <begin position="213"/>
        <end position="225"/>
    </location>
</feature>
<dbReference type="Proteomes" id="UP000715781">
    <property type="component" value="Unassembled WGS sequence"/>
</dbReference>
<gene>
    <name evidence="3" type="ORF">KME32_12315</name>
</gene>
<evidence type="ECO:0000256" key="1">
    <source>
        <dbReference type="SAM" id="MobiDB-lite"/>
    </source>
</evidence>
<keyword evidence="2" id="KW-0472">Membrane</keyword>